<dbReference type="Pfam" id="PF07690">
    <property type="entry name" value="MFS_1"/>
    <property type="match status" value="1"/>
</dbReference>
<comment type="subcellular location">
    <subcellularLocation>
        <location evidence="1">Membrane</location>
        <topology evidence="1">Multi-pass membrane protein</topology>
    </subcellularLocation>
</comment>
<sequence>WDLVCGRAWLVATAQMLYFGGFLVGCVIFGSVSDRIGRRLTMLLVLSLMTVLGAVNACASHYLVFIALRFLVGSTSAGAMSTGFVYAIEIVTPPYRNAISNMYQCGFAVGFMALPWLALGLQDWHHLQLTMSLWVVLLVVAIYLYL</sequence>
<keyword evidence="2 5" id="KW-0812">Transmembrane</keyword>
<accession>A0ABM1F5N7</accession>
<feature type="transmembrane region" description="Helical" evidence="5">
    <location>
        <begin position="103"/>
        <end position="121"/>
    </location>
</feature>
<evidence type="ECO:0000313" key="8">
    <source>
        <dbReference type="RefSeq" id="XP_014679758.1"/>
    </source>
</evidence>
<evidence type="ECO:0000256" key="5">
    <source>
        <dbReference type="SAM" id="Phobius"/>
    </source>
</evidence>
<protein>
    <submittedName>
        <fullName evidence="8">Solute carrier family 22 member 24-like</fullName>
    </submittedName>
</protein>
<dbReference type="Gene3D" id="1.20.1250.20">
    <property type="entry name" value="MFS general substrate transporter like domains"/>
    <property type="match status" value="1"/>
</dbReference>
<organism evidence="7 8">
    <name type="scientific">Priapulus caudatus</name>
    <name type="common">Priapulid worm</name>
    <dbReference type="NCBI Taxonomy" id="37621"/>
    <lineage>
        <taxon>Eukaryota</taxon>
        <taxon>Metazoa</taxon>
        <taxon>Ecdysozoa</taxon>
        <taxon>Scalidophora</taxon>
        <taxon>Priapulida</taxon>
        <taxon>Priapulimorpha</taxon>
        <taxon>Priapulimorphida</taxon>
        <taxon>Priapulidae</taxon>
        <taxon>Priapulus</taxon>
    </lineage>
</organism>
<reference evidence="8" key="1">
    <citation type="submission" date="2025-08" db="UniProtKB">
        <authorList>
            <consortium name="RefSeq"/>
        </authorList>
    </citation>
    <scope>IDENTIFICATION</scope>
</reference>
<dbReference type="RefSeq" id="XP_014679758.1">
    <property type="nucleotide sequence ID" value="XM_014824272.1"/>
</dbReference>
<keyword evidence="4 5" id="KW-0472">Membrane</keyword>
<name>A0ABM1F5N7_PRICU</name>
<evidence type="ECO:0000256" key="2">
    <source>
        <dbReference type="ARBA" id="ARBA00022692"/>
    </source>
</evidence>
<evidence type="ECO:0000256" key="3">
    <source>
        <dbReference type="ARBA" id="ARBA00022989"/>
    </source>
</evidence>
<evidence type="ECO:0000313" key="7">
    <source>
        <dbReference type="Proteomes" id="UP000695022"/>
    </source>
</evidence>
<dbReference type="SUPFAM" id="SSF103473">
    <property type="entry name" value="MFS general substrate transporter"/>
    <property type="match status" value="1"/>
</dbReference>
<feature type="transmembrane region" description="Helical" evidence="5">
    <location>
        <begin position="6"/>
        <end position="30"/>
    </location>
</feature>
<feature type="transmembrane region" description="Helical" evidence="5">
    <location>
        <begin position="127"/>
        <end position="145"/>
    </location>
</feature>
<dbReference type="PANTHER" id="PTHR24064">
    <property type="entry name" value="SOLUTE CARRIER FAMILY 22 MEMBER"/>
    <property type="match status" value="1"/>
</dbReference>
<keyword evidence="3 5" id="KW-1133">Transmembrane helix</keyword>
<proteinExistence type="predicted"/>
<feature type="transmembrane region" description="Helical" evidence="5">
    <location>
        <begin position="42"/>
        <end position="64"/>
    </location>
</feature>
<keyword evidence="7" id="KW-1185">Reference proteome</keyword>
<gene>
    <name evidence="8" type="primary">LOC106819675</name>
</gene>
<evidence type="ECO:0000256" key="4">
    <source>
        <dbReference type="ARBA" id="ARBA00023136"/>
    </source>
</evidence>
<evidence type="ECO:0000256" key="1">
    <source>
        <dbReference type="ARBA" id="ARBA00004141"/>
    </source>
</evidence>
<dbReference type="Proteomes" id="UP000695022">
    <property type="component" value="Unplaced"/>
</dbReference>
<dbReference type="InterPro" id="IPR020846">
    <property type="entry name" value="MFS_dom"/>
</dbReference>
<feature type="non-terminal residue" evidence="8">
    <location>
        <position position="1"/>
    </location>
</feature>
<dbReference type="PROSITE" id="PS50850">
    <property type="entry name" value="MFS"/>
    <property type="match status" value="1"/>
</dbReference>
<evidence type="ECO:0000259" key="6">
    <source>
        <dbReference type="PROSITE" id="PS50850"/>
    </source>
</evidence>
<feature type="transmembrane region" description="Helical" evidence="5">
    <location>
        <begin position="70"/>
        <end position="91"/>
    </location>
</feature>
<feature type="domain" description="Major facilitator superfamily (MFS) profile" evidence="6">
    <location>
        <begin position="1"/>
        <end position="146"/>
    </location>
</feature>
<dbReference type="InterPro" id="IPR011701">
    <property type="entry name" value="MFS"/>
</dbReference>
<dbReference type="InterPro" id="IPR036259">
    <property type="entry name" value="MFS_trans_sf"/>
</dbReference>
<dbReference type="GeneID" id="106819675"/>